<proteinExistence type="predicted"/>
<dbReference type="OrthoDB" id="1470350at2759"/>
<gene>
    <name evidence="1" type="ORF">BB560_002467</name>
</gene>
<accession>A0A2T9ZEM8</accession>
<organism evidence="1 2">
    <name type="scientific">Smittium megazygosporum</name>
    <dbReference type="NCBI Taxonomy" id="133381"/>
    <lineage>
        <taxon>Eukaryota</taxon>
        <taxon>Fungi</taxon>
        <taxon>Fungi incertae sedis</taxon>
        <taxon>Zoopagomycota</taxon>
        <taxon>Kickxellomycotina</taxon>
        <taxon>Harpellomycetes</taxon>
        <taxon>Harpellales</taxon>
        <taxon>Legeriomycetaceae</taxon>
        <taxon>Smittium</taxon>
    </lineage>
</organism>
<dbReference type="InterPro" id="IPR036396">
    <property type="entry name" value="Cyt_P450_sf"/>
</dbReference>
<dbReference type="GO" id="GO:0005506">
    <property type="term" value="F:iron ion binding"/>
    <property type="evidence" value="ECO:0007669"/>
    <property type="project" value="InterPro"/>
</dbReference>
<dbReference type="GO" id="GO:0020037">
    <property type="term" value="F:heme binding"/>
    <property type="evidence" value="ECO:0007669"/>
    <property type="project" value="InterPro"/>
</dbReference>
<name>A0A2T9ZEM8_9FUNG</name>
<dbReference type="Gene3D" id="1.10.630.10">
    <property type="entry name" value="Cytochrome P450"/>
    <property type="match status" value="1"/>
</dbReference>
<dbReference type="GO" id="GO:0004497">
    <property type="term" value="F:monooxygenase activity"/>
    <property type="evidence" value="ECO:0007669"/>
    <property type="project" value="InterPro"/>
</dbReference>
<comment type="caution">
    <text evidence="1">The sequence shown here is derived from an EMBL/GenBank/DDBJ whole genome shotgun (WGS) entry which is preliminary data.</text>
</comment>
<reference evidence="1 2" key="1">
    <citation type="journal article" date="2018" name="MBio">
        <title>Comparative Genomics Reveals the Core Gene Toolbox for the Fungus-Insect Symbiosis.</title>
        <authorList>
            <person name="Wang Y."/>
            <person name="Stata M."/>
            <person name="Wang W."/>
            <person name="Stajich J.E."/>
            <person name="White M.M."/>
            <person name="Moncalvo J.M."/>
        </authorList>
    </citation>
    <scope>NUCLEOTIDE SEQUENCE [LARGE SCALE GENOMIC DNA]</scope>
    <source>
        <strain evidence="1 2">SC-DP-2</strain>
    </source>
</reference>
<dbReference type="EMBL" id="MBFS01000282">
    <property type="protein sequence ID" value="PVV03063.1"/>
    <property type="molecule type" value="Genomic_DNA"/>
</dbReference>
<dbReference type="AlphaFoldDB" id="A0A2T9ZEM8"/>
<dbReference type="GO" id="GO:0016705">
    <property type="term" value="F:oxidoreductase activity, acting on paired donors, with incorporation or reduction of molecular oxygen"/>
    <property type="evidence" value="ECO:0007669"/>
    <property type="project" value="InterPro"/>
</dbReference>
<protein>
    <submittedName>
        <fullName evidence="1">Uncharacterized protein</fullName>
    </submittedName>
</protein>
<sequence length="327" mass="38158">MSLSYFNLIGATLPETIDTRRNSIYTEDFSRKMRKAGGVVYSNIFPNNVIVLSRYYKEYTHLPDSILNRIQGQLATSDDYLEGYQTIIRNRIATQLSKEYSSRYLKYVIKHDYKKFSSLISVYIQSSGEQKIVKVEIPDLSIYVLIENGLYLTMTSMVAIIPIRLVNILTDISINPYLQSILVEEQVDVIRRYGAPVTSFTLSKMEKLAAFVNESIVLSSSATTLYRRVKKPIFLSNGTRISNDQYISANMFENFHSKKDEFENRIFDIEKHFNGDITPDERFLRDNVWGYGSDKGWFRTKHPGYRQIMLVVPETEHMYLRRRKFEI</sequence>
<dbReference type="Proteomes" id="UP000245609">
    <property type="component" value="Unassembled WGS sequence"/>
</dbReference>
<keyword evidence="2" id="KW-1185">Reference proteome</keyword>
<dbReference type="SUPFAM" id="SSF48264">
    <property type="entry name" value="Cytochrome P450"/>
    <property type="match status" value="1"/>
</dbReference>
<evidence type="ECO:0000313" key="2">
    <source>
        <dbReference type="Proteomes" id="UP000245609"/>
    </source>
</evidence>
<evidence type="ECO:0000313" key="1">
    <source>
        <dbReference type="EMBL" id="PVV03063.1"/>
    </source>
</evidence>